<dbReference type="Proteomes" id="UP000275024">
    <property type="component" value="Unassembled WGS sequence"/>
</dbReference>
<gene>
    <name evidence="3" type="ORF">D7318_03990</name>
    <name evidence="2" type="ORF">D7319_05670</name>
</gene>
<evidence type="ECO:0000313" key="4">
    <source>
        <dbReference type="Proteomes" id="UP000268652"/>
    </source>
</evidence>
<feature type="region of interest" description="Disordered" evidence="1">
    <location>
        <begin position="284"/>
        <end position="311"/>
    </location>
</feature>
<evidence type="ECO:0000313" key="3">
    <source>
        <dbReference type="EMBL" id="RKN26548.1"/>
    </source>
</evidence>
<dbReference type="EMBL" id="RBDX01000003">
    <property type="protein sequence ID" value="RKN11432.1"/>
    <property type="molecule type" value="Genomic_DNA"/>
</dbReference>
<dbReference type="EMBL" id="RBDY01000002">
    <property type="protein sequence ID" value="RKN26548.1"/>
    <property type="molecule type" value="Genomic_DNA"/>
</dbReference>
<evidence type="ECO:0000313" key="2">
    <source>
        <dbReference type="EMBL" id="RKN11432.1"/>
    </source>
</evidence>
<evidence type="ECO:0000313" key="5">
    <source>
        <dbReference type="Proteomes" id="UP000275024"/>
    </source>
</evidence>
<feature type="compositionally biased region" description="Gly residues" evidence="1">
    <location>
        <begin position="285"/>
        <end position="299"/>
    </location>
</feature>
<comment type="caution">
    <text evidence="2">The sequence shown here is derived from an EMBL/GenBank/DDBJ whole genome shotgun (WGS) entry which is preliminary data.</text>
</comment>
<dbReference type="Proteomes" id="UP000268652">
    <property type="component" value="Unassembled WGS sequence"/>
</dbReference>
<accession>A0A3A9WFQ1</accession>
<organism evidence="2 5">
    <name type="scientific">Streptomyces radicis</name>
    <dbReference type="NCBI Taxonomy" id="1750517"/>
    <lineage>
        <taxon>Bacteria</taxon>
        <taxon>Bacillati</taxon>
        <taxon>Actinomycetota</taxon>
        <taxon>Actinomycetes</taxon>
        <taxon>Kitasatosporales</taxon>
        <taxon>Streptomycetaceae</taxon>
        <taxon>Streptomyces</taxon>
    </lineage>
</organism>
<proteinExistence type="predicted"/>
<reference evidence="4 5" key="1">
    <citation type="submission" date="2018-09" db="EMBL/GenBank/DDBJ databases">
        <title>Streptomyces sp. nov. DS1-2, an endophytic actinomycete isolated from roots of Dendrobium scabrilingue.</title>
        <authorList>
            <person name="Kuncharoen N."/>
            <person name="Kudo T."/>
            <person name="Ohkuma M."/>
            <person name="Yuki M."/>
            <person name="Tanasupawat S."/>
        </authorList>
    </citation>
    <scope>NUCLEOTIDE SEQUENCE [LARGE SCALE GENOMIC DNA]</scope>
    <source>
        <strain evidence="2 5">AZ1-7</strain>
        <strain evidence="3 4">DS1-2</strain>
    </source>
</reference>
<dbReference type="AlphaFoldDB" id="A0A3A9WFQ1"/>
<keyword evidence="4" id="KW-1185">Reference proteome</keyword>
<protein>
    <submittedName>
        <fullName evidence="2">Uncharacterized protein</fullName>
    </submittedName>
</protein>
<name>A0A3A9WFQ1_9ACTN</name>
<evidence type="ECO:0000256" key="1">
    <source>
        <dbReference type="SAM" id="MobiDB-lite"/>
    </source>
</evidence>
<sequence length="311" mass="33867">MREFLRESDGEQRRRDSLMEAGEAHLERCDRTRHPLVDCEMAISSTRERLAVDSATRFRNAAREFVSWWADAAAVALAAAAEGARVTSVRLGAGNPALPMDEKEVAQLPEVDRQTRQMVELAAWLGPTPAHGGPERDDLMAEALGLASRSGLLIHREGGDVKVIDDPWPEARRRRLWGEFWTEHRIPRLPSPNELADLLAGAAPDTVERVHSGAMAVGRAVRAELRVEELNSQAEDWTREDAEEFDRLCDQVDGLTGLLAAYAGLLTESLPEVRAATRRRVRAGAGAGANAGAGAGVSAGVGDEFRGRSRP</sequence>